<sequence length="185" mass="20733">MVIRYWNQTCTGISPDILKAFEGEYDGDEMHVNPVYSERATTERSRWKNTPNKTTEKAMSIYKSLVHQDKDIVQGAYMSYTTCSSNQMLQENTILLMAEVTKTKQEHIKAIARRIKFKSESHAAFDVGDIWGIAKIVSSCVYHDSEGWIGIWSKNGFHKTVKSAPDTSSGNAAVRGISNICACAQ</sequence>
<name>A0A420I6R7_9PEZI</name>
<dbReference type="AlphaFoldDB" id="A0A420I6R7"/>
<dbReference type="EMBL" id="MCBQ01012309">
    <property type="protein sequence ID" value="RKF65352.1"/>
    <property type="molecule type" value="Genomic_DNA"/>
</dbReference>
<reference evidence="1 2" key="1">
    <citation type="journal article" date="2018" name="BMC Genomics">
        <title>Comparative genome analyses reveal sequence features reflecting distinct modes of host-adaptation between dicot and monocot powdery mildew.</title>
        <authorList>
            <person name="Wu Y."/>
            <person name="Ma X."/>
            <person name="Pan Z."/>
            <person name="Kale S.D."/>
            <person name="Song Y."/>
            <person name="King H."/>
            <person name="Zhang Q."/>
            <person name="Presley C."/>
            <person name="Deng X."/>
            <person name="Wei C.I."/>
            <person name="Xiao S."/>
        </authorList>
    </citation>
    <scope>NUCLEOTIDE SEQUENCE [LARGE SCALE GENOMIC DNA]</scope>
    <source>
        <strain evidence="1">UMSG3</strain>
    </source>
</reference>
<proteinExistence type="predicted"/>
<accession>A0A420I6R7</accession>
<comment type="caution">
    <text evidence="1">The sequence shown here is derived from an EMBL/GenBank/DDBJ whole genome shotgun (WGS) entry which is preliminary data.</text>
</comment>
<gene>
    <name evidence="1" type="ORF">GcM3_123019</name>
</gene>
<protein>
    <submittedName>
        <fullName evidence="1">Uncharacterized protein</fullName>
    </submittedName>
</protein>
<organism evidence="1 2">
    <name type="scientific">Golovinomyces cichoracearum</name>
    <dbReference type="NCBI Taxonomy" id="62708"/>
    <lineage>
        <taxon>Eukaryota</taxon>
        <taxon>Fungi</taxon>
        <taxon>Dikarya</taxon>
        <taxon>Ascomycota</taxon>
        <taxon>Pezizomycotina</taxon>
        <taxon>Leotiomycetes</taxon>
        <taxon>Erysiphales</taxon>
        <taxon>Erysiphaceae</taxon>
        <taxon>Golovinomyces</taxon>
    </lineage>
</organism>
<evidence type="ECO:0000313" key="2">
    <source>
        <dbReference type="Proteomes" id="UP000283383"/>
    </source>
</evidence>
<keyword evidence="2" id="KW-1185">Reference proteome</keyword>
<dbReference type="Proteomes" id="UP000283383">
    <property type="component" value="Unassembled WGS sequence"/>
</dbReference>
<evidence type="ECO:0000313" key="1">
    <source>
        <dbReference type="EMBL" id="RKF65352.1"/>
    </source>
</evidence>